<name>A0A0A9BK16_ARUDO</name>
<dbReference type="EMBL" id="GBRH01234184">
    <property type="protein sequence ID" value="JAD63711.1"/>
    <property type="molecule type" value="Transcribed_RNA"/>
</dbReference>
<proteinExistence type="predicted"/>
<reference evidence="1" key="1">
    <citation type="submission" date="2014-09" db="EMBL/GenBank/DDBJ databases">
        <authorList>
            <person name="Magalhaes I.L.F."/>
            <person name="Oliveira U."/>
            <person name="Santos F.R."/>
            <person name="Vidigal T.H.D.A."/>
            <person name="Brescovit A.D."/>
            <person name="Santos A.J."/>
        </authorList>
    </citation>
    <scope>NUCLEOTIDE SEQUENCE</scope>
    <source>
        <tissue evidence="1">Shoot tissue taken approximately 20 cm above the soil surface</tissue>
    </source>
</reference>
<reference evidence="1" key="2">
    <citation type="journal article" date="2015" name="Data Brief">
        <title>Shoot transcriptome of the giant reed, Arundo donax.</title>
        <authorList>
            <person name="Barrero R.A."/>
            <person name="Guerrero F.D."/>
            <person name="Moolhuijzen P."/>
            <person name="Goolsby J.A."/>
            <person name="Tidwell J."/>
            <person name="Bellgard S.E."/>
            <person name="Bellgard M.I."/>
        </authorList>
    </citation>
    <scope>NUCLEOTIDE SEQUENCE</scope>
    <source>
        <tissue evidence="1">Shoot tissue taken approximately 20 cm above the soil surface</tissue>
    </source>
</reference>
<sequence length="30" mass="3653">MTRSSMCIFNHYFQLECLQNSINHAIIKYF</sequence>
<dbReference type="AlphaFoldDB" id="A0A0A9BK16"/>
<protein>
    <submittedName>
        <fullName evidence="1">Uncharacterized protein</fullName>
    </submittedName>
</protein>
<accession>A0A0A9BK16</accession>
<evidence type="ECO:0000313" key="1">
    <source>
        <dbReference type="EMBL" id="JAD63711.1"/>
    </source>
</evidence>
<organism evidence="1">
    <name type="scientific">Arundo donax</name>
    <name type="common">Giant reed</name>
    <name type="synonym">Donax arundinaceus</name>
    <dbReference type="NCBI Taxonomy" id="35708"/>
    <lineage>
        <taxon>Eukaryota</taxon>
        <taxon>Viridiplantae</taxon>
        <taxon>Streptophyta</taxon>
        <taxon>Embryophyta</taxon>
        <taxon>Tracheophyta</taxon>
        <taxon>Spermatophyta</taxon>
        <taxon>Magnoliopsida</taxon>
        <taxon>Liliopsida</taxon>
        <taxon>Poales</taxon>
        <taxon>Poaceae</taxon>
        <taxon>PACMAD clade</taxon>
        <taxon>Arundinoideae</taxon>
        <taxon>Arundineae</taxon>
        <taxon>Arundo</taxon>
    </lineage>
</organism>